<evidence type="ECO:0000313" key="1">
    <source>
        <dbReference type="EMBL" id="CAK0845499.1"/>
    </source>
</evidence>
<gene>
    <name evidence="1" type="ORF">PCOR1329_LOCUS39279</name>
</gene>
<protein>
    <submittedName>
        <fullName evidence="1">Uncharacterized protein</fullName>
    </submittedName>
</protein>
<dbReference type="Proteomes" id="UP001189429">
    <property type="component" value="Unassembled WGS sequence"/>
</dbReference>
<sequence>MGRADGVHGQACRVVRRHDQGLENMLAKECDKMCKEVGAYPKCSCPDFVEPDSTPGVMTWDELLEYMDKLVGWSGDTIKGWKGTAAEIQTSASSVDAEKSCEAEDLRVRAFLQNKLAKECDKMCKEVGAYPKCSCPDFVEPDSTPGVMTWDELLEYMDKLVGWSGDTIKGWKGTAAEIQTSASSVDAEKSCEAEDRRVRAFLQNKLAKECDKMCKEVGAYPKCSCPDFVEPDSTPGVMTWDELLEYMDKLVGWSGDTIKGWKGTAAEIQTSESSVDAEKSCEAEDRRVRAFLQNKLAKECDKMCKEVGAYPKCSCPDFVEPDSTPGVMTWDELTEYMDKLVGWSGDTHQGLEGCRFWTLAWP</sequence>
<accession>A0ABN9TJV9</accession>
<evidence type="ECO:0000313" key="2">
    <source>
        <dbReference type="Proteomes" id="UP001189429"/>
    </source>
</evidence>
<dbReference type="EMBL" id="CAUYUJ010014743">
    <property type="protein sequence ID" value="CAK0845499.1"/>
    <property type="molecule type" value="Genomic_DNA"/>
</dbReference>
<keyword evidence="2" id="KW-1185">Reference proteome</keyword>
<name>A0ABN9TJV9_9DINO</name>
<organism evidence="1 2">
    <name type="scientific">Prorocentrum cordatum</name>
    <dbReference type="NCBI Taxonomy" id="2364126"/>
    <lineage>
        <taxon>Eukaryota</taxon>
        <taxon>Sar</taxon>
        <taxon>Alveolata</taxon>
        <taxon>Dinophyceae</taxon>
        <taxon>Prorocentrales</taxon>
        <taxon>Prorocentraceae</taxon>
        <taxon>Prorocentrum</taxon>
    </lineage>
</organism>
<reference evidence="1" key="1">
    <citation type="submission" date="2023-10" db="EMBL/GenBank/DDBJ databases">
        <authorList>
            <person name="Chen Y."/>
            <person name="Shah S."/>
            <person name="Dougan E. K."/>
            <person name="Thang M."/>
            <person name="Chan C."/>
        </authorList>
    </citation>
    <scope>NUCLEOTIDE SEQUENCE [LARGE SCALE GENOMIC DNA]</scope>
</reference>
<proteinExistence type="predicted"/>
<comment type="caution">
    <text evidence="1">The sequence shown here is derived from an EMBL/GenBank/DDBJ whole genome shotgun (WGS) entry which is preliminary data.</text>
</comment>